<name>A0A9D2BI72_9FIRM</name>
<dbReference type="GO" id="GO:0019239">
    <property type="term" value="F:deaminase activity"/>
    <property type="evidence" value="ECO:0007669"/>
    <property type="project" value="TreeGrafter"/>
</dbReference>
<dbReference type="InterPro" id="IPR019897">
    <property type="entry name" value="RidA_CS"/>
</dbReference>
<dbReference type="PANTHER" id="PTHR11803:SF58">
    <property type="entry name" value="PROTEIN HMF1-RELATED"/>
    <property type="match status" value="1"/>
</dbReference>
<dbReference type="SUPFAM" id="SSF55298">
    <property type="entry name" value="YjgF-like"/>
    <property type="match status" value="1"/>
</dbReference>
<evidence type="ECO:0000256" key="1">
    <source>
        <dbReference type="ARBA" id="ARBA00010552"/>
    </source>
</evidence>
<dbReference type="NCBIfam" id="TIGR00004">
    <property type="entry name" value="Rid family detoxifying hydrolase"/>
    <property type="match status" value="1"/>
</dbReference>
<comment type="similarity">
    <text evidence="1">Belongs to the RutC family.</text>
</comment>
<organism evidence="2 3">
    <name type="scientific">Candidatus Fusicatenibacter merdavium</name>
    <dbReference type="NCBI Taxonomy" id="2838600"/>
    <lineage>
        <taxon>Bacteria</taxon>
        <taxon>Bacillati</taxon>
        <taxon>Bacillota</taxon>
        <taxon>Clostridia</taxon>
        <taxon>Lachnospirales</taxon>
        <taxon>Lachnospiraceae</taxon>
        <taxon>Fusicatenibacter</taxon>
    </lineage>
</organism>
<protein>
    <submittedName>
        <fullName evidence="2">RidA family protein</fullName>
    </submittedName>
</protein>
<accession>A0A9D2BI72</accession>
<reference evidence="2" key="2">
    <citation type="submission" date="2021-04" db="EMBL/GenBank/DDBJ databases">
        <authorList>
            <person name="Gilroy R."/>
        </authorList>
    </citation>
    <scope>NUCLEOTIDE SEQUENCE</scope>
    <source>
        <strain evidence="2">CHK183-1962</strain>
    </source>
</reference>
<dbReference type="Pfam" id="PF01042">
    <property type="entry name" value="Ribonuc_L-PSP"/>
    <property type="match status" value="1"/>
</dbReference>
<dbReference type="Gene3D" id="3.30.1330.40">
    <property type="entry name" value="RutC-like"/>
    <property type="match status" value="1"/>
</dbReference>
<reference evidence="2" key="1">
    <citation type="journal article" date="2021" name="PeerJ">
        <title>Extensive microbial diversity within the chicken gut microbiome revealed by metagenomics and culture.</title>
        <authorList>
            <person name="Gilroy R."/>
            <person name="Ravi A."/>
            <person name="Getino M."/>
            <person name="Pursley I."/>
            <person name="Horton D.L."/>
            <person name="Alikhan N.F."/>
            <person name="Baker D."/>
            <person name="Gharbi K."/>
            <person name="Hall N."/>
            <person name="Watson M."/>
            <person name="Adriaenssens E.M."/>
            <person name="Foster-Nyarko E."/>
            <person name="Jarju S."/>
            <person name="Secka A."/>
            <person name="Antonio M."/>
            <person name="Oren A."/>
            <person name="Chaudhuri R.R."/>
            <person name="La Ragione R."/>
            <person name="Hildebrand F."/>
            <person name="Pallen M.J."/>
        </authorList>
    </citation>
    <scope>NUCLEOTIDE SEQUENCE</scope>
    <source>
        <strain evidence="2">CHK183-1962</strain>
    </source>
</reference>
<dbReference type="AlphaFoldDB" id="A0A9D2BI72"/>
<dbReference type="InterPro" id="IPR006056">
    <property type="entry name" value="RidA"/>
</dbReference>
<dbReference type="PANTHER" id="PTHR11803">
    <property type="entry name" value="2-IMINOBUTANOATE/2-IMINOPROPANOATE DEAMINASE RIDA"/>
    <property type="match status" value="1"/>
</dbReference>
<dbReference type="EMBL" id="DXEK01000093">
    <property type="protein sequence ID" value="HIX77066.1"/>
    <property type="molecule type" value="Genomic_DNA"/>
</dbReference>
<dbReference type="FunFam" id="3.30.1330.40:FF:000001">
    <property type="entry name" value="L-PSP family endoribonuclease"/>
    <property type="match status" value="1"/>
</dbReference>
<dbReference type="PROSITE" id="PS01094">
    <property type="entry name" value="UPF0076"/>
    <property type="match status" value="1"/>
</dbReference>
<comment type="caution">
    <text evidence="2">The sequence shown here is derived from an EMBL/GenBank/DDBJ whole genome shotgun (WGS) entry which is preliminary data.</text>
</comment>
<dbReference type="GO" id="GO:0005829">
    <property type="term" value="C:cytosol"/>
    <property type="evidence" value="ECO:0007669"/>
    <property type="project" value="TreeGrafter"/>
</dbReference>
<evidence type="ECO:0000313" key="2">
    <source>
        <dbReference type="EMBL" id="HIX77066.1"/>
    </source>
</evidence>
<sequence length="132" mass="14100">MKEVLTAKEVVNTEKAPAAIGPYVQAIKSNGFLFISGQLGFDVANGNVIPETVEEQAAMSLKNLDAIMAEAGTSKKNVVKTTIFLTDMNDFARVNEVYGEYFGEDKPARSCVAVAALPKDGKVEIECIVALA</sequence>
<dbReference type="InterPro" id="IPR006175">
    <property type="entry name" value="YjgF/YER057c/UK114"/>
</dbReference>
<evidence type="ECO:0000313" key="3">
    <source>
        <dbReference type="Proteomes" id="UP000886890"/>
    </source>
</evidence>
<dbReference type="InterPro" id="IPR035959">
    <property type="entry name" value="RutC-like_sf"/>
</dbReference>
<proteinExistence type="inferred from homology"/>
<gene>
    <name evidence="2" type="ORF">H9734_05650</name>
</gene>
<dbReference type="Proteomes" id="UP000886890">
    <property type="component" value="Unassembled WGS sequence"/>
</dbReference>
<dbReference type="CDD" id="cd00448">
    <property type="entry name" value="YjgF_YER057c_UK114_family"/>
    <property type="match status" value="1"/>
</dbReference>